<dbReference type="Pfam" id="PF00004">
    <property type="entry name" value="AAA"/>
    <property type="match status" value="1"/>
</dbReference>
<dbReference type="InterPro" id="IPR003593">
    <property type="entry name" value="AAA+_ATPase"/>
</dbReference>
<evidence type="ECO:0000256" key="1">
    <source>
        <dbReference type="SAM" id="Coils"/>
    </source>
</evidence>
<feature type="compositionally biased region" description="Polar residues" evidence="2">
    <location>
        <begin position="168"/>
        <end position="180"/>
    </location>
</feature>
<feature type="compositionally biased region" description="Basic and acidic residues" evidence="2">
    <location>
        <begin position="751"/>
        <end position="761"/>
    </location>
</feature>
<evidence type="ECO:0000256" key="2">
    <source>
        <dbReference type="SAM" id="MobiDB-lite"/>
    </source>
</evidence>
<dbReference type="SUPFAM" id="SSF52540">
    <property type="entry name" value="P-loop containing nucleoside triphosphate hydrolases"/>
    <property type="match status" value="1"/>
</dbReference>
<feature type="region of interest" description="Disordered" evidence="2">
    <location>
        <begin position="745"/>
        <end position="773"/>
    </location>
</feature>
<evidence type="ECO:0000313" key="4">
    <source>
        <dbReference type="EMBL" id="KAK8077088.1"/>
    </source>
</evidence>
<dbReference type="PANTHER" id="PTHR46411">
    <property type="entry name" value="FAMILY ATPASE, PUTATIVE-RELATED"/>
    <property type="match status" value="1"/>
</dbReference>
<organism evidence="4 5">
    <name type="scientific">Apiospora saccharicola</name>
    <dbReference type="NCBI Taxonomy" id="335842"/>
    <lineage>
        <taxon>Eukaryota</taxon>
        <taxon>Fungi</taxon>
        <taxon>Dikarya</taxon>
        <taxon>Ascomycota</taxon>
        <taxon>Pezizomycotina</taxon>
        <taxon>Sordariomycetes</taxon>
        <taxon>Xylariomycetidae</taxon>
        <taxon>Amphisphaeriales</taxon>
        <taxon>Apiosporaceae</taxon>
        <taxon>Apiospora</taxon>
    </lineage>
</organism>
<dbReference type="InterPro" id="IPR003959">
    <property type="entry name" value="ATPase_AAA_core"/>
</dbReference>
<protein>
    <recommendedName>
        <fullName evidence="3">AAA+ ATPase domain-containing protein</fullName>
    </recommendedName>
</protein>
<evidence type="ECO:0000313" key="5">
    <source>
        <dbReference type="Proteomes" id="UP001446871"/>
    </source>
</evidence>
<dbReference type="EMBL" id="JAQQWM010000002">
    <property type="protein sequence ID" value="KAK8077088.1"/>
    <property type="molecule type" value="Genomic_DNA"/>
</dbReference>
<feature type="region of interest" description="Disordered" evidence="2">
    <location>
        <begin position="1015"/>
        <end position="1044"/>
    </location>
</feature>
<dbReference type="PANTHER" id="PTHR46411:SF2">
    <property type="entry name" value="AAA+ ATPASE DOMAIN-CONTAINING PROTEIN"/>
    <property type="match status" value="1"/>
</dbReference>
<dbReference type="SMART" id="SM00382">
    <property type="entry name" value="AAA"/>
    <property type="match status" value="1"/>
</dbReference>
<name>A0ABR1W4M2_9PEZI</name>
<dbReference type="Pfam" id="PF22942">
    <property type="entry name" value="DUF7025"/>
    <property type="match status" value="1"/>
</dbReference>
<reference evidence="4 5" key="1">
    <citation type="submission" date="2023-01" db="EMBL/GenBank/DDBJ databases">
        <title>Analysis of 21 Apiospora genomes using comparative genomics revels a genus with tremendous synthesis potential of carbohydrate active enzymes and secondary metabolites.</title>
        <authorList>
            <person name="Sorensen T."/>
        </authorList>
    </citation>
    <scope>NUCLEOTIDE SEQUENCE [LARGE SCALE GENOMIC DNA]</scope>
    <source>
        <strain evidence="4 5">CBS 83171</strain>
    </source>
</reference>
<sequence>MLDIQDRDKHLVRISEADDVFLDRVSEELRFDSEQTDVLAICYRRLIEDSKTLAAFLGSEVAEIAISKASSANRKIVDICKPYLEGFVDLWIRRVEQCILEFPEAVYSESPQKQIEETLGRIISFDADVLNPVIKSVNDIAYSRKHIKPPIPETEGLKGQHNAPLPASAQTPSAHASVTQPAEPAVRKELSEGRIENKTDQDQSYVAEEGEGEREGRLKRRRIWNHLTISRDQTSATDFAREFLAKIFGISVKSRDHGDERLGPGQAPDASFDLQNTHRIAVHTQQAHAYQQYTANQQQLLGQQRLRLHRLSKDCPDSISQIPTELGSDSSQTLLNKMDSIKPGKEMPASMESNRIETESSNKFAAIPDDHNSSQDIIEVESKCDNLLDRIALLEQENQSLKRNKVRPMAPATMGYLDEPIWVRGPSGNAVLRCNLPITDIEGYLRKRSDITFVVAYHYIPTLQETEEARLILANKGQPQPVPSSEFATLHDKDMIAAMEEFLAAQADFSDFFPGLNIQGQMPAPYLFWYHYRSSNALDRLSPKSREYMEFFTSWIEENYAPKYALVKDHMEKGIVSQETMPFLVKPGDVLVWEERRQIHAAIAKGWLIRTSAPNVRQANKGKALNWSRAGSSSNKVSSKWSVDSWHFEFDGEFQRKKTPIEIDLNLDEGDEESSIDKLSKYPLRFASPRIKSCLEKRGKTFWKCRNQYLVSYEGDGVEYTNGDRFMIDYKMYQQLHSSSVTFMSRLPRPNRSEDEPERLGSEVMENDSPPPSPDIYVFPDTIPGYNIHTKKWGMRFVYPPYFPNESRGADSDYTIVDLKVDLIKDVTWNKESFKHLVVESNTKELIQALVKHQIASEQGTDIVNRKGNGLIILLHGGPGTGKTFTAESVAEMAEKPLYRVTCGDIGTKPEEVEKYLDSVLYLGKMWNCILLIDEAEVFLEQRSLDNLERNALVSVFLRVLEYYEGILILTSNRVGTFDEAFKSRILLSLHYENLNEGQRTQIWKNMFRRLEDIGNKSNNSPGETNDGVATETEPGSRKRKARDEIDSNTVGIDFDEVNCYITELAKHDLNGRQIRNVITTARQLATFRNTKMRYEHLQHVIAVSSKFDSYLKKLQEGYSDDQIARDEGFR</sequence>
<comment type="caution">
    <text evidence="4">The sequence shown here is derived from an EMBL/GenBank/DDBJ whole genome shotgun (WGS) entry which is preliminary data.</text>
</comment>
<keyword evidence="1" id="KW-0175">Coiled coil</keyword>
<dbReference type="InterPro" id="IPR054289">
    <property type="entry name" value="DUF7025"/>
</dbReference>
<dbReference type="Proteomes" id="UP001446871">
    <property type="component" value="Unassembled WGS sequence"/>
</dbReference>
<feature type="compositionally biased region" description="Basic and acidic residues" evidence="2">
    <location>
        <begin position="185"/>
        <end position="201"/>
    </location>
</feature>
<dbReference type="InterPro" id="IPR027417">
    <property type="entry name" value="P-loop_NTPase"/>
</dbReference>
<dbReference type="InterPro" id="IPR056599">
    <property type="entry name" value="AAA_lid_fung"/>
</dbReference>
<feature type="region of interest" description="Disordered" evidence="2">
    <location>
        <begin position="151"/>
        <end position="216"/>
    </location>
</feature>
<accession>A0ABR1W4M2</accession>
<dbReference type="Gene3D" id="3.40.50.300">
    <property type="entry name" value="P-loop containing nucleotide triphosphate hydrolases"/>
    <property type="match status" value="1"/>
</dbReference>
<dbReference type="CDD" id="cd19481">
    <property type="entry name" value="RecA-like_protease"/>
    <property type="match status" value="1"/>
</dbReference>
<proteinExistence type="predicted"/>
<feature type="coiled-coil region" evidence="1">
    <location>
        <begin position="377"/>
        <end position="404"/>
    </location>
</feature>
<evidence type="ECO:0000259" key="3">
    <source>
        <dbReference type="SMART" id="SM00382"/>
    </source>
</evidence>
<dbReference type="Pfam" id="PF23232">
    <property type="entry name" value="AAA_lid_13"/>
    <property type="match status" value="1"/>
</dbReference>
<feature type="domain" description="AAA+ ATPase" evidence="3">
    <location>
        <begin position="869"/>
        <end position="996"/>
    </location>
</feature>
<keyword evidence="5" id="KW-1185">Reference proteome</keyword>
<gene>
    <name evidence="4" type="ORF">PG996_003258</name>
</gene>